<dbReference type="EMBL" id="CP048262">
    <property type="protein sequence ID" value="QST86551.1"/>
    <property type="molecule type" value="Genomic_DNA"/>
</dbReference>
<reference evidence="2" key="3">
    <citation type="journal article" date="2021" name="bioRxiv">
        <title>Bilateral symmetry of linear streptomycete chromosomes.</title>
        <authorList>
            <person name="Algora-Gallardo L."/>
            <person name="Schniete J.K."/>
            <person name="Mark D.R."/>
            <person name="Hunter I.S."/>
            <person name="Herron P.R."/>
        </authorList>
    </citation>
    <scope>NUCLEOTIDE SEQUENCE</scope>
    <source>
        <strain evidence="2">ATCC 10970</strain>
        <plasmid evidence="2">pSRP1</plasmid>
    </source>
</reference>
<proteinExistence type="predicted"/>
<feature type="compositionally biased region" description="Polar residues" evidence="1">
    <location>
        <begin position="38"/>
        <end position="48"/>
    </location>
</feature>
<dbReference type="AlphaFoldDB" id="A0A8A1V4Y3"/>
<name>A0A8A1V4Y3_STRR1</name>
<keyword evidence="2" id="KW-0614">Plasmid</keyword>
<reference evidence="2" key="1">
    <citation type="submission" date="2012-12" db="EMBL/GenBank/DDBJ databases">
        <authorList>
            <person name="Pethick F.E."/>
            <person name="MacFadyen A.C."/>
            <person name="Tang Z."/>
            <person name="Sangal V."/>
            <person name="Tze-Tze L."/>
            <person name="Chu J."/>
            <person name="Guo M."/>
            <person name="Kirby R."/>
            <person name="Hoskisson P.A."/>
            <person name="Herron P.R."/>
            <person name="Hunter I.S."/>
        </authorList>
    </citation>
    <scope>NUCLEOTIDE SEQUENCE</scope>
    <source>
        <strain evidence="2">ATCC 10970</strain>
        <plasmid evidence="2">pSRP1</plasmid>
    </source>
</reference>
<sequence length="60" mass="6575">MVPKDRSAFLQHALGVNDALAYKTDEATELGEYGDRTSLYTSPASSTKVVRRTPRYAAPT</sequence>
<evidence type="ECO:0000313" key="3">
    <source>
        <dbReference type="Proteomes" id="UP000011074"/>
    </source>
</evidence>
<evidence type="ECO:0000256" key="1">
    <source>
        <dbReference type="SAM" id="MobiDB-lite"/>
    </source>
</evidence>
<dbReference type="RefSeq" id="WP_139679720.1">
    <property type="nucleotide sequence ID" value="NZ_CP048262.1"/>
</dbReference>
<accession>A0A8A1V4Y3</accession>
<reference evidence="2" key="2">
    <citation type="submission" date="2020-01" db="EMBL/GenBank/DDBJ databases">
        <authorList>
            <person name="Algora L."/>
            <person name="Schniete J.K."/>
            <person name="MacFadyen A."/>
            <person name="Hoskisson P.A."/>
            <person name="Hunter I.S."/>
            <person name="Herron P.R."/>
        </authorList>
    </citation>
    <scope>NUCLEOTIDE SEQUENCE</scope>
    <source>
        <strain evidence="2">ATCC 10970</strain>
        <plasmid evidence="2">pSRP1</plasmid>
    </source>
</reference>
<feature type="region of interest" description="Disordered" evidence="1">
    <location>
        <begin position="34"/>
        <end position="60"/>
    </location>
</feature>
<geneLocation type="plasmid" evidence="2 3">
    <name>pSRP1</name>
</geneLocation>
<protein>
    <submittedName>
        <fullName evidence="2">Uncharacterized protein</fullName>
    </submittedName>
</protein>
<dbReference type="Proteomes" id="UP000011074">
    <property type="component" value="Plasmid pSRP1"/>
</dbReference>
<gene>
    <name evidence="2" type="ORF">SRIM_040660</name>
</gene>
<organism evidence="2 3">
    <name type="scientific">Streptomyces rimosus subsp. rimosus (strain ATCC 10970 / DSM 40260 / JCM 4667 / NRRL 2234)</name>
    <dbReference type="NCBI Taxonomy" id="1265868"/>
    <lineage>
        <taxon>Bacteria</taxon>
        <taxon>Bacillati</taxon>
        <taxon>Actinomycetota</taxon>
        <taxon>Actinomycetes</taxon>
        <taxon>Kitasatosporales</taxon>
        <taxon>Streptomycetaceae</taxon>
        <taxon>Streptomyces</taxon>
    </lineage>
</organism>
<evidence type="ECO:0000313" key="2">
    <source>
        <dbReference type="EMBL" id="QST86551.1"/>
    </source>
</evidence>
<dbReference type="GeneID" id="66860438"/>